<dbReference type="PANTHER" id="PTHR43272">
    <property type="entry name" value="LONG-CHAIN-FATTY-ACID--COA LIGASE"/>
    <property type="match status" value="1"/>
</dbReference>
<sequence length="181" mass="20119">IKLVDVPELNYTSEDKPHPHGEICVKGSQSFLWLLQRQCSNVTNLIVLLRKVIDGDGWLYSGDIGLWLPGGRLKIIDEIERKIEENQSFRWEKGAYIAQYNQEMVIVVASDVEAGVMDAGVLSVCKGFLGIASVGAVCLVGELMVVRFGVEPYELKHSVTGVKPDGKKNIFKLAQREYIAL</sequence>
<dbReference type="Gene3D" id="2.30.38.10">
    <property type="entry name" value="Luciferase, Domain 3"/>
    <property type="match status" value="1"/>
</dbReference>
<keyword evidence="2" id="KW-0067">ATP-binding</keyword>
<accession>A0A7J6FG74</accession>
<evidence type="ECO:0000313" key="3">
    <source>
        <dbReference type="EMBL" id="KAF4369706.1"/>
    </source>
</evidence>
<comment type="caution">
    <text evidence="3">The sequence shown here is derived from an EMBL/GenBank/DDBJ whole genome shotgun (WGS) entry which is preliminary data.</text>
</comment>
<dbReference type="GO" id="GO:0004467">
    <property type="term" value="F:long-chain fatty acid-CoA ligase activity"/>
    <property type="evidence" value="ECO:0007669"/>
    <property type="project" value="TreeGrafter"/>
</dbReference>
<evidence type="ECO:0000256" key="2">
    <source>
        <dbReference type="ARBA" id="ARBA00022840"/>
    </source>
</evidence>
<feature type="non-terminal residue" evidence="3">
    <location>
        <position position="181"/>
    </location>
</feature>
<dbReference type="Proteomes" id="UP000525078">
    <property type="component" value="Unassembled WGS sequence"/>
</dbReference>
<evidence type="ECO:0000313" key="4">
    <source>
        <dbReference type="Proteomes" id="UP000525078"/>
    </source>
</evidence>
<protein>
    <submittedName>
        <fullName evidence="3">Uncharacterized protein</fullName>
    </submittedName>
</protein>
<keyword evidence="1" id="KW-0547">Nucleotide-binding</keyword>
<dbReference type="GO" id="GO:0005524">
    <property type="term" value="F:ATP binding"/>
    <property type="evidence" value="ECO:0007669"/>
    <property type="project" value="UniProtKB-KW"/>
</dbReference>
<dbReference type="EMBL" id="JAATIP010000124">
    <property type="protein sequence ID" value="KAF4369706.1"/>
    <property type="molecule type" value="Genomic_DNA"/>
</dbReference>
<gene>
    <name evidence="3" type="ORF">F8388_015793</name>
</gene>
<dbReference type="PANTHER" id="PTHR43272:SF33">
    <property type="entry name" value="AMP-BINDING DOMAIN-CONTAINING PROTEIN-RELATED"/>
    <property type="match status" value="1"/>
</dbReference>
<organism evidence="3 4">
    <name type="scientific">Cannabis sativa</name>
    <name type="common">Hemp</name>
    <name type="synonym">Marijuana</name>
    <dbReference type="NCBI Taxonomy" id="3483"/>
    <lineage>
        <taxon>Eukaryota</taxon>
        <taxon>Viridiplantae</taxon>
        <taxon>Streptophyta</taxon>
        <taxon>Embryophyta</taxon>
        <taxon>Tracheophyta</taxon>
        <taxon>Spermatophyta</taxon>
        <taxon>Magnoliopsida</taxon>
        <taxon>eudicotyledons</taxon>
        <taxon>Gunneridae</taxon>
        <taxon>Pentapetalae</taxon>
        <taxon>rosids</taxon>
        <taxon>fabids</taxon>
        <taxon>Rosales</taxon>
        <taxon>Cannabaceae</taxon>
        <taxon>Cannabis</taxon>
    </lineage>
</organism>
<evidence type="ECO:0000256" key="1">
    <source>
        <dbReference type="ARBA" id="ARBA00022741"/>
    </source>
</evidence>
<dbReference type="GO" id="GO:0005783">
    <property type="term" value="C:endoplasmic reticulum"/>
    <property type="evidence" value="ECO:0007669"/>
    <property type="project" value="TreeGrafter"/>
</dbReference>
<dbReference type="GO" id="GO:0016020">
    <property type="term" value="C:membrane"/>
    <property type="evidence" value="ECO:0007669"/>
    <property type="project" value="TreeGrafter"/>
</dbReference>
<dbReference type="SUPFAM" id="SSF56801">
    <property type="entry name" value="Acetyl-CoA synthetase-like"/>
    <property type="match status" value="1"/>
</dbReference>
<name>A0A7J6FG74_CANSA</name>
<proteinExistence type="predicted"/>
<dbReference type="AlphaFoldDB" id="A0A7J6FG74"/>
<reference evidence="3 4" key="1">
    <citation type="journal article" date="2020" name="bioRxiv">
        <title>Sequence and annotation of 42 cannabis genomes reveals extensive copy number variation in cannabinoid synthesis and pathogen resistance genes.</title>
        <authorList>
            <person name="Mckernan K.J."/>
            <person name="Helbert Y."/>
            <person name="Kane L.T."/>
            <person name="Ebling H."/>
            <person name="Zhang L."/>
            <person name="Liu B."/>
            <person name="Eaton Z."/>
            <person name="Mclaughlin S."/>
            <person name="Kingan S."/>
            <person name="Baybayan P."/>
            <person name="Concepcion G."/>
            <person name="Jordan M."/>
            <person name="Riva A."/>
            <person name="Barbazuk W."/>
            <person name="Harkins T."/>
        </authorList>
    </citation>
    <scope>NUCLEOTIDE SEQUENCE [LARGE SCALE GENOMIC DNA]</scope>
    <source>
        <strain evidence="4">cv. Jamaican Lion 4</strain>
        <tissue evidence="3">Leaf</tissue>
    </source>
</reference>